<dbReference type="SUPFAM" id="SSF143011">
    <property type="entry name" value="RelE-like"/>
    <property type="match status" value="1"/>
</dbReference>
<dbReference type="EMBL" id="JAQQFR010000004">
    <property type="protein sequence ID" value="MFL9878328.1"/>
    <property type="molecule type" value="Genomic_DNA"/>
</dbReference>
<keyword evidence="2" id="KW-1185">Reference proteome</keyword>
<accession>A0ABW8Z7R6</accession>
<name>A0ABW8Z7R6_9BURK</name>
<dbReference type="InterPro" id="IPR035093">
    <property type="entry name" value="RelE/ParE_toxin_dom_sf"/>
</dbReference>
<gene>
    <name evidence="1" type="ORF">PQR63_08050</name>
</gene>
<dbReference type="Gene3D" id="3.30.2310.20">
    <property type="entry name" value="RelE-like"/>
    <property type="match status" value="1"/>
</dbReference>
<protein>
    <submittedName>
        <fullName evidence="1">Type II toxin-antitoxin system YoeB family toxin</fullName>
    </submittedName>
</protein>
<dbReference type="RefSeq" id="WP_408167185.1">
    <property type="nucleotide sequence ID" value="NZ_JAQQFR010000004.1"/>
</dbReference>
<proteinExistence type="predicted"/>
<sequence length="84" mass="9440">MKLLLTPGAAEDLAYWEANDSAFAGKIRQVLHKLKHGEALPSHQVTSLPLSLRGLSAVRVSPEHRVVFERLNGNIIVHQCRFHY</sequence>
<organism evidence="1 2">
    <name type="scientific">Herbaspirillum rhizosphaerae</name>
    <dbReference type="NCBI Taxonomy" id="346179"/>
    <lineage>
        <taxon>Bacteria</taxon>
        <taxon>Pseudomonadati</taxon>
        <taxon>Pseudomonadota</taxon>
        <taxon>Betaproteobacteria</taxon>
        <taxon>Burkholderiales</taxon>
        <taxon>Oxalobacteraceae</taxon>
        <taxon>Herbaspirillum</taxon>
    </lineage>
</organism>
<dbReference type="Proteomes" id="UP001629214">
    <property type="component" value="Unassembled WGS sequence"/>
</dbReference>
<dbReference type="InterPro" id="IPR009614">
    <property type="entry name" value="YoeB_toxin"/>
</dbReference>
<dbReference type="Pfam" id="PF06769">
    <property type="entry name" value="YoeB_toxin"/>
    <property type="match status" value="1"/>
</dbReference>
<evidence type="ECO:0000313" key="2">
    <source>
        <dbReference type="Proteomes" id="UP001629214"/>
    </source>
</evidence>
<reference evidence="1 2" key="1">
    <citation type="journal article" date="2024" name="Chem. Sci.">
        <title>Discovery of megapolipeptins by genome mining of a Burkholderiales bacteria collection.</title>
        <authorList>
            <person name="Paulo B.S."/>
            <person name="Recchia M.J.J."/>
            <person name="Lee S."/>
            <person name="Fergusson C.H."/>
            <person name="Romanowski S.B."/>
            <person name="Hernandez A."/>
            <person name="Krull N."/>
            <person name="Liu D.Y."/>
            <person name="Cavanagh H."/>
            <person name="Bos A."/>
            <person name="Gray C.A."/>
            <person name="Murphy B.T."/>
            <person name="Linington R.G."/>
            <person name="Eustaquio A.S."/>
        </authorList>
    </citation>
    <scope>NUCLEOTIDE SEQUENCE [LARGE SCALE GENOMIC DNA]</scope>
    <source>
        <strain evidence="1 2">RL21-008-BIB-B</strain>
    </source>
</reference>
<evidence type="ECO:0000313" key="1">
    <source>
        <dbReference type="EMBL" id="MFL9878328.1"/>
    </source>
</evidence>
<comment type="caution">
    <text evidence="1">The sequence shown here is derived from an EMBL/GenBank/DDBJ whole genome shotgun (WGS) entry which is preliminary data.</text>
</comment>